<dbReference type="Gene3D" id="3.40.50.300">
    <property type="entry name" value="P-loop containing nucleotide triphosphate hydrolases"/>
    <property type="match status" value="1"/>
</dbReference>
<name>A0ABU8S624_9SPHN</name>
<dbReference type="Proteomes" id="UP001379235">
    <property type="component" value="Unassembled WGS sequence"/>
</dbReference>
<sequence length="651" mass="73429">MKFRLTSLVLNLRRGAVQIDFADVSYFWGQMGAGKTSILRLIDYCLGGSIQLSPAMQDEFVSATLSVSLLNGEITIERPRDSDRVIAKWGEGDEGFELSLPARRPDGEVLPGTGVEQLSDLLFWLSDIRPPRVRKSKTRDDSDTARLSMRDLLWYCYLDQDEIDSSFFHLDESAPFYKRYKSRDVLRYVIGFHDERVAELEAELDQLRGERLALTATIDGLVKVLKEVGVESEMQILQRVSGLRDQAAGFYAEIEAARERTTREQRTDHAADILRAQAREMGVELGRLDEAIANILEAQERDRRHLHEIETLSLKFRRSVSAKAVLTGVAFESCPRCAQDLPERDTGCCIVCGQADNVEIADPVELAVIERDAKARIAELNGILALHDAKLGTMRSERESLLATKARIERERNEAMHRYDTAYLSTMITAEREAASLLQEAENIGSLIRLPRMVEAQRESLADIVGKEQRLRAELKEIREAAESDATNLDQLKAYFLDCLVRAGVPGITENDRVEIPTPSFYAEVFGPSPNQHAVTTFATISSGGKKTLFKSCFAIAVHRLAVQLKAPLPQLLIIDSPMKNISERENREQFEGFYRLLYELKAGEFRNTQLILIDKEFSAPAERADFALFERHMRPGDPENPPLIPYYDGK</sequence>
<evidence type="ECO:0000313" key="4">
    <source>
        <dbReference type="Proteomes" id="UP001379235"/>
    </source>
</evidence>
<dbReference type="EMBL" id="JBBHJY010000002">
    <property type="protein sequence ID" value="MEJ6009418.1"/>
    <property type="molecule type" value="Genomic_DNA"/>
</dbReference>
<evidence type="ECO:0000256" key="1">
    <source>
        <dbReference type="SAM" id="Coils"/>
    </source>
</evidence>
<dbReference type="RefSeq" id="WP_339965474.1">
    <property type="nucleotide sequence ID" value="NZ_JBBHJY010000002.1"/>
</dbReference>
<keyword evidence="4" id="KW-1185">Reference proteome</keyword>
<keyword evidence="1" id="KW-0175">Coiled coil</keyword>
<evidence type="ECO:0000259" key="2">
    <source>
        <dbReference type="Pfam" id="PF13476"/>
    </source>
</evidence>
<organism evidence="3 4">
    <name type="scientific">Novosphingobium aquae</name>
    <dbReference type="NCBI Taxonomy" id="3133435"/>
    <lineage>
        <taxon>Bacteria</taxon>
        <taxon>Pseudomonadati</taxon>
        <taxon>Pseudomonadota</taxon>
        <taxon>Alphaproteobacteria</taxon>
        <taxon>Sphingomonadales</taxon>
        <taxon>Sphingomonadaceae</taxon>
        <taxon>Novosphingobium</taxon>
    </lineage>
</organism>
<feature type="coiled-coil region" evidence="1">
    <location>
        <begin position="190"/>
        <end position="217"/>
    </location>
</feature>
<feature type="coiled-coil region" evidence="1">
    <location>
        <begin position="461"/>
        <end position="492"/>
    </location>
</feature>
<dbReference type="InterPro" id="IPR027417">
    <property type="entry name" value="P-loop_NTPase"/>
</dbReference>
<feature type="domain" description="Rad50/SbcC-type AAA" evidence="2">
    <location>
        <begin position="18"/>
        <end position="226"/>
    </location>
</feature>
<dbReference type="Pfam" id="PF13476">
    <property type="entry name" value="AAA_23"/>
    <property type="match status" value="1"/>
</dbReference>
<protein>
    <recommendedName>
        <fullName evidence="2">Rad50/SbcC-type AAA domain-containing protein</fullName>
    </recommendedName>
</protein>
<dbReference type="InterPro" id="IPR038729">
    <property type="entry name" value="Rad50/SbcC_AAA"/>
</dbReference>
<comment type="caution">
    <text evidence="3">The sequence shown here is derived from an EMBL/GenBank/DDBJ whole genome shotgun (WGS) entry which is preliminary data.</text>
</comment>
<reference evidence="3 4" key="1">
    <citation type="submission" date="2024-03" db="EMBL/GenBank/DDBJ databases">
        <authorList>
            <person name="Jo J.-H."/>
        </authorList>
    </citation>
    <scope>NUCLEOTIDE SEQUENCE [LARGE SCALE GENOMIC DNA]</scope>
    <source>
        <strain evidence="3 4">AS3R-12</strain>
    </source>
</reference>
<proteinExistence type="predicted"/>
<accession>A0ABU8S624</accession>
<gene>
    <name evidence="3" type="ORF">WG900_05745</name>
</gene>
<evidence type="ECO:0000313" key="3">
    <source>
        <dbReference type="EMBL" id="MEJ6009418.1"/>
    </source>
</evidence>